<dbReference type="PROSITE" id="PS00903">
    <property type="entry name" value="CYT_DCMP_DEAMINASES_1"/>
    <property type="match status" value="1"/>
</dbReference>
<dbReference type="Pfam" id="PF01872">
    <property type="entry name" value="RibD_C"/>
    <property type="match status" value="1"/>
</dbReference>
<evidence type="ECO:0000256" key="6">
    <source>
        <dbReference type="ARBA" id="ARBA00022619"/>
    </source>
</evidence>
<proteinExistence type="inferred from homology"/>
<comment type="similarity">
    <text evidence="5 13">In the C-terminal section; belongs to the HTP reductase family.</text>
</comment>
<feature type="binding site" evidence="15">
    <location>
        <position position="289"/>
    </location>
    <ligand>
        <name>substrate</name>
    </ligand>
</feature>
<evidence type="ECO:0000256" key="8">
    <source>
        <dbReference type="ARBA" id="ARBA00022801"/>
    </source>
</evidence>
<dbReference type="PANTHER" id="PTHR38011">
    <property type="entry name" value="DIHYDROFOLATE REDUCTASE FAMILY PROTEIN (AFU_ORTHOLOGUE AFUA_8G06820)"/>
    <property type="match status" value="1"/>
</dbReference>
<sequence length="359" mass="39734">MECRKQNKDEKYMAMAIELARKAQNPSPNPYVGAILVKNKKIVGKGFHRRAGESHAEVNAIRDTGTLARGSTLYVNLEPCVHYGKTPPCTWALINAGIKEVVIGMKDPNPLVNGRGIAELKESGVMVKEGILKKEAKRLNEIYLKYITRKMPFVILKSAMSFDGKIATISGESKWISSEESRRYVRKLRGKFDAILVGINTVLMDNPSLSKPCKVIVDSRLRIPLKAKVLKNPQRVIVATTNRAPNAKIRRLQDSGARVLIIKEKKGKVDLNILMKEMAKIEISSVLIEGGGEINASAIESGIVDKILFFIAPKIIGGRDAKTPVEGEGIKRIARAIPIRNMTVKMLGRDILIEGYIWG</sequence>
<keyword evidence="12" id="KW-0511">Multifunctional enzyme</keyword>
<keyword evidence="11 13" id="KW-0560">Oxidoreductase</keyword>
<evidence type="ECO:0000256" key="3">
    <source>
        <dbReference type="ARBA" id="ARBA00004910"/>
    </source>
</evidence>
<feature type="binding site" evidence="15">
    <location>
        <position position="201"/>
    </location>
    <ligand>
        <name>NADP(+)</name>
        <dbReference type="ChEBI" id="CHEBI:58349"/>
    </ligand>
</feature>
<evidence type="ECO:0000256" key="9">
    <source>
        <dbReference type="ARBA" id="ARBA00022833"/>
    </source>
</evidence>
<dbReference type="Proteomes" id="UP000234145">
    <property type="component" value="Unassembled WGS sequence"/>
</dbReference>
<gene>
    <name evidence="18" type="primary">ribD</name>
    <name evidence="18" type="ORF">COY51_03790</name>
</gene>
<dbReference type="NCBIfam" id="TIGR00326">
    <property type="entry name" value="eubact_ribD"/>
    <property type="match status" value="1"/>
</dbReference>
<dbReference type="Pfam" id="PF00383">
    <property type="entry name" value="dCMP_cyt_deam_1"/>
    <property type="match status" value="1"/>
</dbReference>
<feature type="binding site" evidence="15">
    <location>
        <position position="173"/>
    </location>
    <ligand>
        <name>substrate</name>
    </ligand>
</feature>
<evidence type="ECO:0000313" key="19">
    <source>
        <dbReference type="Proteomes" id="UP000234145"/>
    </source>
</evidence>
<dbReference type="InterPro" id="IPR002734">
    <property type="entry name" value="RibDG_C"/>
</dbReference>
<evidence type="ECO:0000256" key="16">
    <source>
        <dbReference type="PIRSR" id="PIRSR006769-3"/>
    </source>
</evidence>
<dbReference type="InterPro" id="IPR016192">
    <property type="entry name" value="APOBEC/CMP_deaminase_Zn-bd"/>
</dbReference>
<protein>
    <recommendedName>
        <fullName evidence="13">Riboflavin biosynthesis protein RibD</fullName>
    </recommendedName>
    <domain>
        <recommendedName>
            <fullName evidence="13">Diaminohydroxyphosphoribosylaminopyrimidine deaminase</fullName>
            <shortName evidence="13">DRAP deaminase</shortName>
            <ecNumber evidence="13">3.5.4.26</ecNumber>
        </recommendedName>
        <alternativeName>
            <fullName evidence="13">Riboflavin-specific deaminase</fullName>
        </alternativeName>
    </domain>
    <domain>
        <recommendedName>
            <fullName evidence="13">5-amino-6-(5-phosphoribosylamino)uracil reductase</fullName>
            <ecNumber evidence="13">1.1.1.193</ecNumber>
        </recommendedName>
        <alternativeName>
            <fullName evidence="13">HTP reductase</fullName>
        </alternativeName>
    </domain>
</protein>
<keyword evidence="9 13" id="KW-0862">Zinc</keyword>
<evidence type="ECO:0000256" key="5">
    <source>
        <dbReference type="ARBA" id="ARBA00007417"/>
    </source>
</evidence>
<organism evidence="18 19">
    <name type="scientific">Candidatus Desantisbacteria bacterium CG_4_10_14_0_8_um_filter_39_17</name>
    <dbReference type="NCBI Taxonomy" id="1974542"/>
    <lineage>
        <taxon>Bacteria</taxon>
        <taxon>Candidatus Desantisiibacteriota</taxon>
    </lineage>
</organism>
<dbReference type="PANTHER" id="PTHR38011:SF7">
    <property type="entry name" value="2,5-DIAMINO-6-RIBOSYLAMINO-4(3H)-PYRIMIDINONE 5'-PHOSPHATE REDUCTASE"/>
    <property type="match status" value="1"/>
</dbReference>
<keyword evidence="6 13" id="KW-0686">Riboflavin biosynthesis</keyword>
<dbReference type="EC" id="1.1.1.193" evidence="13"/>
<dbReference type="EC" id="3.5.4.26" evidence="13"/>
<evidence type="ECO:0000256" key="14">
    <source>
        <dbReference type="PIRSR" id="PIRSR006769-1"/>
    </source>
</evidence>
<evidence type="ECO:0000313" key="18">
    <source>
        <dbReference type="EMBL" id="PIZ15963.1"/>
    </source>
</evidence>
<dbReference type="PIRSF" id="PIRSF006769">
    <property type="entry name" value="RibD"/>
    <property type="match status" value="1"/>
</dbReference>
<dbReference type="GO" id="GO:0008835">
    <property type="term" value="F:diaminohydroxyphosphoribosylaminopyrimidine deaminase activity"/>
    <property type="evidence" value="ECO:0007669"/>
    <property type="project" value="UniProtKB-EC"/>
</dbReference>
<evidence type="ECO:0000256" key="1">
    <source>
        <dbReference type="ARBA" id="ARBA00002151"/>
    </source>
</evidence>
<dbReference type="Gene3D" id="3.40.430.10">
    <property type="entry name" value="Dihydrofolate Reductase, subunit A"/>
    <property type="match status" value="1"/>
</dbReference>
<comment type="cofactor">
    <cofactor evidence="13 16">
        <name>Zn(2+)</name>
        <dbReference type="ChEBI" id="CHEBI:29105"/>
    </cofactor>
    <text evidence="13 16">Binds 1 zinc ion.</text>
</comment>
<dbReference type="InterPro" id="IPR024072">
    <property type="entry name" value="DHFR-like_dom_sf"/>
</dbReference>
<dbReference type="NCBIfam" id="TIGR00227">
    <property type="entry name" value="ribD_Cterm"/>
    <property type="match status" value="1"/>
</dbReference>
<dbReference type="GO" id="GO:0009231">
    <property type="term" value="P:riboflavin biosynthetic process"/>
    <property type="evidence" value="ECO:0007669"/>
    <property type="project" value="UniProtKB-UniPathway"/>
</dbReference>
<dbReference type="GO" id="GO:0008703">
    <property type="term" value="F:5-amino-6-(5-phosphoribosylamino)uracil reductase activity"/>
    <property type="evidence" value="ECO:0007669"/>
    <property type="project" value="UniProtKB-EC"/>
</dbReference>
<feature type="binding site" evidence="15">
    <location>
        <position position="159"/>
    </location>
    <ligand>
        <name>NADP(+)</name>
        <dbReference type="ChEBI" id="CHEBI:58349"/>
    </ligand>
</feature>
<feature type="binding site" evidence="16">
    <location>
        <position position="80"/>
    </location>
    <ligand>
        <name>Zn(2+)</name>
        <dbReference type="ChEBI" id="CHEBI:29105"/>
        <note>catalytic</note>
    </ligand>
</feature>
<comment type="catalytic activity">
    <reaction evidence="13">
        <text>2,5-diamino-6-hydroxy-4-(5-phosphoribosylamino)-pyrimidine + H2O + H(+) = 5-amino-6-(5-phospho-D-ribosylamino)uracil + NH4(+)</text>
        <dbReference type="Rhea" id="RHEA:21868"/>
        <dbReference type="ChEBI" id="CHEBI:15377"/>
        <dbReference type="ChEBI" id="CHEBI:15378"/>
        <dbReference type="ChEBI" id="CHEBI:28938"/>
        <dbReference type="ChEBI" id="CHEBI:58453"/>
        <dbReference type="ChEBI" id="CHEBI:58614"/>
        <dbReference type="EC" id="3.5.4.26"/>
    </reaction>
</comment>
<feature type="active site" description="Proton donor" evidence="14">
    <location>
        <position position="57"/>
    </location>
</feature>
<feature type="binding site" evidence="15">
    <location>
        <position position="222"/>
    </location>
    <ligand>
        <name>substrate</name>
    </ligand>
</feature>
<dbReference type="GO" id="GO:0050661">
    <property type="term" value="F:NADP binding"/>
    <property type="evidence" value="ECO:0007669"/>
    <property type="project" value="InterPro"/>
</dbReference>
<name>A0A2H9PCE6_9BACT</name>
<comment type="function">
    <text evidence="1 13">Converts 2,5-diamino-6-(ribosylamino)-4(3h)-pyrimidinone 5'-phosphate into 5-amino-6-(ribosylamino)-2,4(1h,3h)-pyrimidinedione 5'-phosphate.</text>
</comment>
<feature type="binding site" evidence="15">
    <location>
        <position position="175"/>
    </location>
    <ligand>
        <name>NADP(+)</name>
        <dbReference type="ChEBI" id="CHEBI:58349"/>
    </ligand>
</feature>
<keyword evidence="7 13" id="KW-0479">Metal-binding</keyword>
<dbReference type="InterPro" id="IPR016193">
    <property type="entry name" value="Cytidine_deaminase-like"/>
</dbReference>
<dbReference type="EMBL" id="PFMS01000064">
    <property type="protein sequence ID" value="PIZ15963.1"/>
    <property type="molecule type" value="Genomic_DNA"/>
</dbReference>
<feature type="binding site" evidence="15">
    <location>
        <position position="189"/>
    </location>
    <ligand>
        <name>substrate</name>
    </ligand>
</feature>
<feature type="binding site" evidence="15">
    <location>
        <begin position="291"/>
        <end position="297"/>
    </location>
    <ligand>
        <name>NADP(+)</name>
        <dbReference type="ChEBI" id="CHEBI:58349"/>
    </ligand>
</feature>
<dbReference type="PROSITE" id="PS51747">
    <property type="entry name" value="CYT_DCMP_DEAMINASES_2"/>
    <property type="match status" value="1"/>
</dbReference>
<comment type="similarity">
    <text evidence="4 13">In the N-terminal section; belongs to the cytidine and deoxycytidylate deaminase family.</text>
</comment>
<dbReference type="InterPro" id="IPR004794">
    <property type="entry name" value="Eubact_RibD"/>
</dbReference>
<feature type="binding site" evidence="16">
    <location>
        <position position="55"/>
    </location>
    <ligand>
        <name>Zn(2+)</name>
        <dbReference type="ChEBI" id="CHEBI:29105"/>
        <note>catalytic</note>
    </ligand>
</feature>
<evidence type="ECO:0000256" key="15">
    <source>
        <dbReference type="PIRSR" id="PIRSR006769-2"/>
    </source>
</evidence>
<comment type="catalytic activity">
    <reaction evidence="13">
        <text>5-amino-6-(5-phospho-D-ribitylamino)uracil + NADP(+) = 5-amino-6-(5-phospho-D-ribosylamino)uracil + NADPH + H(+)</text>
        <dbReference type="Rhea" id="RHEA:17845"/>
        <dbReference type="ChEBI" id="CHEBI:15378"/>
        <dbReference type="ChEBI" id="CHEBI:57783"/>
        <dbReference type="ChEBI" id="CHEBI:58349"/>
        <dbReference type="ChEBI" id="CHEBI:58421"/>
        <dbReference type="ChEBI" id="CHEBI:58453"/>
        <dbReference type="EC" id="1.1.1.193"/>
    </reaction>
</comment>
<feature type="binding site" evidence="15">
    <location>
        <position position="240"/>
    </location>
    <ligand>
        <name>NADP(+)</name>
        <dbReference type="ChEBI" id="CHEBI:58349"/>
    </ligand>
</feature>
<comment type="pathway">
    <text evidence="3 13">Cofactor biosynthesis; riboflavin biosynthesis; 5-amino-6-(D-ribitylamino)uracil from GTP: step 3/4.</text>
</comment>
<dbReference type="AlphaFoldDB" id="A0A2H9PCE6"/>
<keyword evidence="8 13" id="KW-0378">Hydrolase</keyword>
<evidence type="ECO:0000256" key="7">
    <source>
        <dbReference type="ARBA" id="ARBA00022723"/>
    </source>
</evidence>
<evidence type="ECO:0000256" key="10">
    <source>
        <dbReference type="ARBA" id="ARBA00022857"/>
    </source>
</evidence>
<evidence type="ECO:0000256" key="11">
    <source>
        <dbReference type="ARBA" id="ARBA00023002"/>
    </source>
</evidence>
<feature type="binding site" evidence="15">
    <location>
        <position position="205"/>
    </location>
    <ligand>
        <name>NADP(+)</name>
        <dbReference type="ChEBI" id="CHEBI:58349"/>
    </ligand>
</feature>
<dbReference type="InterPro" id="IPR011549">
    <property type="entry name" value="RibD_C"/>
</dbReference>
<evidence type="ECO:0000259" key="17">
    <source>
        <dbReference type="PROSITE" id="PS51747"/>
    </source>
</evidence>
<dbReference type="FunFam" id="3.40.140.10:FF:000025">
    <property type="entry name" value="Riboflavin biosynthesis protein RibD"/>
    <property type="match status" value="1"/>
</dbReference>
<comment type="pathway">
    <text evidence="2 13">Cofactor biosynthesis; riboflavin biosynthesis; 5-amino-6-(D-ribitylamino)uracil from GTP: step 2/4.</text>
</comment>
<comment type="caution">
    <text evidence="18">The sequence shown here is derived from an EMBL/GenBank/DDBJ whole genome shotgun (WGS) entry which is preliminary data.</text>
</comment>
<dbReference type="InterPro" id="IPR050765">
    <property type="entry name" value="Riboflavin_Biosynth_HTPR"/>
</dbReference>
<dbReference type="UniPathway" id="UPA00275">
    <property type="reaction ID" value="UER00401"/>
</dbReference>
<dbReference type="GO" id="GO:0008270">
    <property type="term" value="F:zinc ion binding"/>
    <property type="evidence" value="ECO:0007669"/>
    <property type="project" value="InterPro"/>
</dbReference>
<dbReference type="InterPro" id="IPR002125">
    <property type="entry name" value="CMP_dCMP_dom"/>
</dbReference>
<evidence type="ECO:0000256" key="2">
    <source>
        <dbReference type="ARBA" id="ARBA00004882"/>
    </source>
</evidence>
<dbReference type="SUPFAM" id="SSF53927">
    <property type="entry name" value="Cytidine deaminase-like"/>
    <property type="match status" value="1"/>
</dbReference>
<evidence type="ECO:0000256" key="4">
    <source>
        <dbReference type="ARBA" id="ARBA00005259"/>
    </source>
</evidence>
<dbReference type="Gene3D" id="3.40.140.10">
    <property type="entry name" value="Cytidine Deaminase, domain 2"/>
    <property type="match status" value="1"/>
</dbReference>
<dbReference type="CDD" id="cd01284">
    <property type="entry name" value="Riboflavin_deaminase-reductase"/>
    <property type="match status" value="1"/>
</dbReference>
<feature type="domain" description="CMP/dCMP-type deaminase" evidence="17">
    <location>
        <begin position="7"/>
        <end position="119"/>
    </location>
</feature>
<dbReference type="SUPFAM" id="SSF53597">
    <property type="entry name" value="Dihydrofolate reductase-like"/>
    <property type="match status" value="1"/>
</dbReference>
<accession>A0A2H9PCE6</accession>
<reference evidence="19" key="1">
    <citation type="submission" date="2017-09" db="EMBL/GenBank/DDBJ databases">
        <title>Depth-based differentiation of microbial function through sediment-hosted aquifers and enrichment of novel symbionts in the deep terrestrial subsurface.</title>
        <authorList>
            <person name="Probst A.J."/>
            <person name="Ladd B."/>
            <person name="Jarett J.K."/>
            <person name="Geller-Mcgrath D.E."/>
            <person name="Sieber C.M.K."/>
            <person name="Emerson J.B."/>
            <person name="Anantharaman K."/>
            <person name="Thomas B.C."/>
            <person name="Malmstrom R."/>
            <person name="Stieglmeier M."/>
            <person name="Klingl A."/>
            <person name="Woyke T."/>
            <person name="Ryan C.M."/>
            <person name="Banfield J.F."/>
        </authorList>
    </citation>
    <scope>NUCLEOTIDE SEQUENCE [LARGE SCALE GENOMIC DNA]</scope>
</reference>
<feature type="binding site" evidence="16">
    <location>
        <position position="89"/>
    </location>
    <ligand>
        <name>Zn(2+)</name>
        <dbReference type="ChEBI" id="CHEBI:29105"/>
        <note>catalytic</note>
    </ligand>
</feature>
<feature type="binding site" evidence="15">
    <location>
        <position position="209"/>
    </location>
    <ligand>
        <name>substrate</name>
    </ligand>
</feature>
<evidence type="ECO:0000256" key="13">
    <source>
        <dbReference type="PIRNR" id="PIRNR006769"/>
    </source>
</evidence>
<keyword evidence="10 13" id="KW-0521">NADP</keyword>
<evidence type="ECO:0000256" key="12">
    <source>
        <dbReference type="ARBA" id="ARBA00023268"/>
    </source>
</evidence>